<dbReference type="InterPro" id="IPR050122">
    <property type="entry name" value="RTK"/>
</dbReference>
<evidence type="ECO:0000256" key="23">
    <source>
        <dbReference type="SAM" id="MobiDB-lite"/>
    </source>
</evidence>
<dbReference type="PROSITE" id="PS00109">
    <property type="entry name" value="PROTEIN_KINASE_TYR"/>
    <property type="match status" value="1"/>
</dbReference>
<evidence type="ECO:0000256" key="8">
    <source>
        <dbReference type="ARBA" id="ARBA00022729"/>
    </source>
</evidence>
<dbReference type="Pfam" id="PF00757">
    <property type="entry name" value="Furin-like"/>
    <property type="match status" value="1"/>
</dbReference>
<feature type="compositionally biased region" description="Polar residues" evidence="23">
    <location>
        <begin position="770"/>
        <end position="782"/>
    </location>
</feature>
<evidence type="ECO:0000259" key="25">
    <source>
        <dbReference type="PROSITE" id="PS50011"/>
    </source>
</evidence>
<evidence type="ECO:0000256" key="3">
    <source>
        <dbReference type="ARBA" id="ARBA00022553"/>
    </source>
</evidence>
<comment type="cofactor">
    <cofactor evidence="1">
        <name>Mn(2+)</name>
        <dbReference type="ChEBI" id="CHEBI:29035"/>
    </cofactor>
</comment>
<feature type="domain" description="Fibronectin type-III" evidence="26">
    <location>
        <begin position="850"/>
        <end position="949"/>
    </location>
</feature>
<keyword evidence="28" id="KW-1185">Reference proteome</keyword>
<feature type="binding site" evidence="21">
    <location>
        <position position="1046"/>
    </location>
    <ligand>
        <name>ATP</name>
        <dbReference type="ChEBI" id="CHEBI:30616"/>
    </ligand>
</feature>
<dbReference type="InterPro" id="IPR008266">
    <property type="entry name" value="Tyr_kinase_AS"/>
</dbReference>
<feature type="compositionally biased region" description="Low complexity" evidence="23">
    <location>
        <begin position="1337"/>
        <end position="1347"/>
    </location>
</feature>
<evidence type="ECO:0000256" key="24">
    <source>
        <dbReference type="SAM" id="Phobius"/>
    </source>
</evidence>
<feature type="region of interest" description="Disordered" evidence="23">
    <location>
        <begin position="761"/>
        <end position="782"/>
    </location>
</feature>
<dbReference type="PROSITE" id="PS50011">
    <property type="entry name" value="PROTEIN_KINASE_DOM"/>
    <property type="match status" value="1"/>
</dbReference>
<dbReference type="SUPFAM" id="SSF57184">
    <property type="entry name" value="Growth factor receptor domain"/>
    <property type="match status" value="1"/>
</dbReference>
<keyword evidence="14 24" id="KW-0472">Membrane</keyword>
<dbReference type="PROSITE" id="PS50853">
    <property type="entry name" value="FN3"/>
    <property type="match status" value="2"/>
</dbReference>
<evidence type="ECO:0000256" key="14">
    <source>
        <dbReference type="ARBA" id="ARBA00023136"/>
    </source>
</evidence>
<keyword evidence="4" id="KW-0808">Transferase</keyword>
<feature type="domain" description="Protein kinase" evidence="25">
    <location>
        <begin position="1013"/>
        <end position="1290"/>
    </location>
</feature>
<evidence type="ECO:0000313" key="28">
    <source>
        <dbReference type="Proteomes" id="UP000466442"/>
    </source>
</evidence>
<feature type="transmembrane region" description="Helical" evidence="24">
    <location>
        <begin position="954"/>
        <end position="976"/>
    </location>
</feature>
<dbReference type="SUPFAM" id="SSF49265">
    <property type="entry name" value="Fibronectin type III"/>
    <property type="match status" value="3"/>
</dbReference>
<evidence type="ECO:0000256" key="19">
    <source>
        <dbReference type="ARBA" id="ARBA00023211"/>
    </source>
</evidence>
<dbReference type="SMART" id="SM00261">
    <property type="entry name" value="FU"/>
    <property type="match status" value="1"/>
</dbReference>
<evidence type="ECO:0000256" key="5">
    <source>
        <dbReference type="ARBA" id="ARBA00022685"/>
    </source>
</evidence>
<dbReference type="PRINTS" id="PR00109">
    <property type="entry name" value="TYRKINASE"/>
</dbReference>
<protein>
    <recommendedName>
        <fullName evidence="22">Tyrosine-protein kinase receptor</fullName>
        <ecNumber evidence="22">2.7.10.1</ecNumber>
    </recommendedName>
</protein>
<keyword evidence="15" id="KW-0829">Tyrosine-protein kinase</keyword>
<dbReference type="Proteomes" id="UP000466442">
    <property type="component" value="Linkage Group LG1"/>
</dbReference>
<sequence>MGSDTCQHYNVSSGCFIHNKSGEIALIKIIIILVITCSSVFATYAVSTDSPKSSPDDDRTLGVCRSVDIRNEVQMFRALKGCRIVEGFVQIVLIDRANDSNYSGISFPELTEITGYLLFYRVQGLRSIGQIFPNLAVIRGSTLFLNYALVVFEMLHLQEIGLTSLTDVLRGAVYIVKNPMLCFWDTIDWDIIAPNGKGLHYFDGNKLSNVCPKCPTNQTCPLSSLSSSTAASETLCWNSRYCQKICPSQCNGTSCSPSGECCHKTCLGGCIGGVSSGHCIACKNYRLLKRCVDKCPDKTYEYLNHRCLDEQQCYAKAKPLETEFNTRDYPYKPFNGKCTMSCPKGFLEAQGSDGRYKCQRCAGPCKKECPASNIDSLASAQKLHGCTSIKGALNIQIRGGSNVVKELEENLNMVEEIDDYLKVVRSFPLVSLNFLKNLRVIHGQKLESSKYALVVLDNQNLVELWDWKTRSTDFQIKQGKLFFHFNPKLCLSKIEKLRDVANLGNFTDMEVAKSSNGDKVACNVTTLNVEIYKKRAEAALIKWEQFKGPDTRSLLGYVVYLIEAPFQNVTMYDGRDACGGDGWRVEDVSVENKDKWINHLLARLKPFTQYALYVKTYTVASEKDGAQSQIQYFRTAAATPSEPRMLKVYKDKSFELRVEWQPPLYPNGNLTHYNLFYSREKDSEDTVEQRNYCSEPIDHTLIDRQKNEDQQTQQKTKETTDEPKEETCHCPQKVVDNTQREKEIHFEDQLQNLIYVKRNTVSRGKRSTSEDLPTSEGKSSTQPEGFYVTVFANTTSYTIRNLKHFALYNIKVKACREKEDENDTKTPHCSLESITSARTKPLVTADDLDPDYPILDISNKSTSEVVLRWSKPADPNSLIVNYEIEYRRVDHDNYKPIIECVTSKQFNESGNSYTLRNLGPGNYSLRISATSLARKGNWTTAKYFFIEEDSTLSFLHWALVILSILFIIMIFVVFYFRKQYTKVPDRKLITSVNPEYVPTVYEPDDWEVSRSRVKLLKEIGQGSFGMVYDGIMKSADGTQDLPCAIKTVNIQAADRDRIEFLNEASVMKAFTTHHVVKLLGVVSQGQPTLVIMELMGSGDLKSYLRSCRPDHSDENPSLKPPTLKRILRMAAEIADGMAYLSAKKFVHRDLAARNCMVASDLTVKIGDFGMTRDIYETEYYRKGKGTKGLLPVRWMAPESLKDGVFTSQSDAWSYGVVLYEMATLASQPYQGLSNEQVLKYVIEGGIMERPDKCPDKLYNVMAMCWKHKPSIRPTFIEIINMIVNDLSPDFQAVSFYHSEEGVDQRVNLTTENTPLRVSREIEDFSLSDDEDYKDPHSSVSSKVSNGSTTPNGYIPQPVVKTTKC</sequence>
<keyword evidence="11" id="KW-0418">Kinase</keyword>
<dbReference type="CDD" id="cd00063">
    <property type="entry name" value="FN3"/>
    <property type="match status" value="2"/>
</dbReference>
<evidence type="ECO:0000256" key="17">
    <source>
        <dbReference type="ARBA" id="ARBA00023170"/>
    </source>
</evidence>
<dbReference type="Gene3D" id="1.10.510.10">
    <property type="entry name" value="Transferase(Phosphotransferase) domain 1"/>
    <property type="match status" value="1"/>
</dbReference>
<dbReference type="InterPro" id="IPR017441">
    <property type="entry name" value="Protein_kinase_ATP_BS"/>
</dbReference>
<dbReference type="Gene3D" id="3.30.200.20">
    <property type="entry name" value="Phosphorylase Kinase, domain 1"/>
    <property type="match status" value="1"/>
</dbReference>
<evidence type="ECO:0000256" key="12">
    <source>
        <dbReference type="ARBA" id="ARBA00022840"/>
    </source>
</evidence>
<dbReference type="InterPro" id="IPR036941">
    <property type="entry name" value="Rcpt_L-dom_sf"/>
</dbReference>
<dbReference type="GO" id="GO:0005524">
    <property type="term" value="F:ATP binding"/>
    <property type="evidence" value="ECO:0007669"/>
    <property type="project" value="UniProtKB-UniRule"/>
</dbReference>
<dbReference type="GO" id="GO:0030424">
    <property type="term" value="C:axon"/>
    <property type="evidence" value="ECO:0007669"/>
    <property type="project" value="TreeGrafter"/>
</dbReference>
<name>A0A8S9Y4G5_APOLU</name>
<feature type="transmembrane region" description="Helical" evidence="24">
    <location>
        <begin position="25"/>
        <end position="46"/>
    </location>
</feature>
<proteinExistence type="inferred from homology"/>
<keyword evidence="16" id="KW-1015">Disulfide bond</keyword>
<dbReference type="InterPro" id="IPR003961">
    <property type="entry name" value="FN3_dom"/>
</dbReference>
<dbReference type="SUPFAM" id="SSF56112">
    <property type="entry name" value="Protein kinase-like (PK-like)"/>
    <property type="match status" value="1"/>
</dbReference>
<evidence type="ECO:0000256" key="21">
    <source>
        <dbReference type="PROSITE-ProRule" id="PRU10141"/>
    </source>
</evidence>
<feature type="domain" description="Fibronectin type-III" evidence="26">
    <location>
        <begin position="642"/>
        <end position="733"/>
    </location>
</feature>
<dbReference type="EMBL" id="WIXP02000001">
    <property type="protein sequence ID" value="KAF6216150.1"/>
    <property type="molecule type" value="Genomic_DNA"/>
</dbReference>
<gene>
    <name evidence="27" type="ORF">GE061_000489</name>
</gene>
<dbReference type="GO" id="GO:0005899">
    <property type="term" value="C:insulin receptor complex"/>
    <property type="evidence" value="ECO:0007669"/>
    <property type="project" value="TreeGrafter"/>
</dbReference>
<keyword evidence="9" id="KW-0677">Repeat</keyword>
<dbReference type="InterPro" id="IPR002011">
    <property type="entry name" value="Tyr_kinase_rcpt_2_CS"/>
</dbReference>
<dbReference type="PANTHER" id="PTHR24416:SF525">
    <property type="entry name" value="INSULIN-LIKE RECEPTOR"/>
    <property type="match status" value="1"/>
</dbReference>
<evidence type="ECO:0000313" key="27">
    <source>
        <dbReference type="EMBL" id="KAF6216150.1"/>
    </source>
</evidence>
<evidence type="ECO:0000256" key="18">
    <source>
        <dbReference type="ARBA" id="ARBA00023180"/>
    </source>
</evidence>
<keyword evidence="18" id="KW-0325">Glycoprotein</keyword>
<evidence type="ECO:0000256" key="10">
    <source>
        <dbReference type="ARBA" id="ARBA00022741"/>
    </source>
</evidence>
<dbReference type="FunFam" id="3.80.20.20:FF:000001">
    <property type="entry name" value="Tyrosine-protein kinase receptor"/>
    <property type="match status" value="1"/>
</dbReference>
<keyword evidence="13 24" id="KW-1133">Transmembrane helix</keyword>
<dbReference type="GO" id="GO:0046872">
    <property type="term" value="F:metal ion binding"/>
    <property type="evidence" value="ECO:0007669"/>
    <property type="project" value="UniProtKB-KW"/>
</dbReference>
<dbReference type="EC" id="2.7.10.1" evidence="22"/>
<feature type="region of interest" description="Disordered" evidence="23">
    <location>
        <begin position="697"/>
        <end position="728"/>
    </location>
</feature>
<evidence type="ECO:0000256" key="2">
    <source>
        <dbReference type="ARBA" id="ARBA00004479"/>
    </source>
</evidence>
<dbReference type="GO" id="GO:0043410">
    <property type="term" value="P:positive regulation of MAPK cascade"/>
    <property type="evidence" value="ECO:0007669"/>
    <property type="project" value="TreeGrafter"/>
</dbReference>
<evidence type="ECO:0000256" key="9">
    <source>
        <dbReference type="ARBA" id="ARBA00022737"/>
    </source>
</evidence>
<keyword evidence="7" id="KW-0479">Metal-binding</keyword>
<dbReference type="Pfam" id="PF00041">
    <property type="entry name" value="fn3"/>
    <property type="match status" value="1"/>
</dbReference>
<evidence type="ECO:0000259" key="26">
    <source>
        <dbReference type="PROSITE" id="PS50853"/>
    </source>
</evidence>
<dbReference type="InterPro" id="IPR000494">
    <property type="entry name" value="Rcpt_L-dom"/>
</dbReference>
<keyword evidence="8" id="KW-0732">Signal</keyword>
<evidence type="ECO:0000256" key="1">
    <source>
        <dbReference type="ARBA" id="ARBA00001936"/>
    </source>
</evidence>
<keyword evidence="5" id="KW-0165">Cleavage on pair of basic residues</keyword>
<dbReference type="CDD" id="cd05032">
    <property type="entry name" value="PTKc_InsR_like"/>
    <property type="match status" value="1"/>
</dbReference>
<dbReference type="InterPro" id="IPR000719">
    <property type="entry name" value="Prot_kinase_dom"/>
</dbReference>
<evidence type="ECO:0000256" key="7">
    <source>
        <dbReference type="ARBA" id="ARBA00022723"/>
    </source>
</evidence>
<comment type="similarity">
    <text evidence="22">Belongs to the protein kinase superfamily. Tyr protein kinase family. Insulin receptor subfamily.</text>
</comment>
<dbReference type="SMART" id="SM00219">
    <property type="entry name" value="TyrKc"/>
    <property type="match status" value="1"/>
</dbReference>
<feature type="region of interest" description="Disordered" evidence="23">
    <location>
        <begin position="1326"/>
        <end position="1364"/>
    </location>
</feature>
<evidence type="ECO:0000256" key="15">
    <source>
        <dbReference type="ARBA" id="ARBA00023137"/>
    </source>
</evidence>
<comment type="catalytic activity">
    <reaction evidence="20 22">
        <text>L-tyrosyl-[protein] + ATP = O-phospho-L-tyrosyl-[protein] + ADP + H(+)</text>
        <dbReference type="Rhea" id="RHEA:10596"/>
        <dbReference type="Rhea" id="RHEA-COMP:10136"/>
        <dbReference type="Rhea" id="RHEA-COMP:20101"/>
        <dbReference type="ChEBI" id="CHEBI:15378"/>
        <dbReference type="ChEBI" id="CHEBI:30616"/>
        <dbReference type="ChEBI" id="CHEBI:46858"/>
        <dbReference type="ChEBI" id="CHEBI:61978"/>
        <dbReference type="ChEBI" id="CHEBI:456216"/>
        <dbReference type="EC" id="2.7.10.1"/>
    </reaction>
</comment>
<dbReference type="FunFam" id="2.60.40.10:FF:001941">
    <property type="entry name" value="Tyrosine-protein kinase receptor"/>
    <property type="match status" value="1"/>
</dbReference>
<dbReference type="PANTHER" id="PTHR24416">
    <property type="entry name" value="TYROSINE-PROTEIN KINASE RECEPTOR"/>
    <property type="match status" value="1"/>
</dbReference>
<dbReference type="FunFam" id="3.30.200.20:FF:000026">
    <property type="entry name" value="Tyrosine-protein kinase receptor"/>
    <property type="match status" value="1"/>
</dbReference>
<dbReference type="Pfam" id="PF01030">
    <property type="entry name" value="Recep_L_domain"/>
    <property type="match status" value="2"/>
</dbReference>
<dbReference type="Gene3D" id="2.60.40.10">
    <property type="entry name" value="Immunoglobulins"/>
    <property type="match status" value="4"/>
</dbReference>
<dbReference type="PROSITE" id="PS00239">
    <property type="entry name" value="RECEPTOR_TYR_KIN_II"/>
    <property type="match status" value="1"/>
</dbReference>
<dbReference type="InterPro" id="IPR036116">
    <property type="entry name" value="FN3_sf"/>
</dbReference>
<comment type="subcellular location">
    <subcellularLocation>
        <location evidence="2">Membrane</location>
        <topology evidence="2">Single-pass type I membrane protein</topology>
    </subcellularLocation>
</comment>
<evidence type="ECO:0000256" key="6">
    <source>
        <dbReference type="ARBA" id="ARBA00022692"/>
    </source>
</evidence>
<dbReference type="SMART" id="SM00060">
    <property type="entry name" value="FN3"/>
    <property type="match status" value="3"/>
</dbReference>
<evidence type="ECO:0000256" key="22">
    <source>
        <dbReference type="RuleBase" id="RU000312"/>
    </source>
</evidence>
<accession>A0A8S9Y4G5</accession>
<dbReference type="CDD" id="cd00064">
    <property type="entry name" value="FU"/>
    <property type="match status" value="1"/>
</dbReference>
<dbReference type="InterPro" id="IPR009030">
    <property type="entry name" value="Growth_fac_rcpt_cys_sf"/>
</dbReference>
<dbReference type="InterPro" id="IPR006212">
    <property type="entry name" value="Furin_repeat"/>
</dbReference>
<organism evidence="27 28">
    <name type="scientific">Apolygus lucorum</name>
    <name type="common">Small green plant bug</name>
    <name type="synonym">Lygocoris lucorum</name>
    <dbReference type="NCBI Taxonomy" id="248454"/>
    <lineage>
        <taxon>Eukaryota</taxon>
        <taxon>Metazoa</taxon>
        <taxon>Ecdysozoa</taxon>
        <taxon>Arthropoda</taxon>
        <taxon>Hexapoda</taxon>
        <taxon>Insecta</taxon>
        <taxon>Pterygota</taxon>
        <taxon>Neoptera</taxon>
        <taxon>Paraneoptera</taxon>
        <taxon>Hemiptera</taxon>
        <taxon>Heteroptera</taxon>
        <taxon>Panheteroptera</taxon>
        <taxon>Cimicomorpha</taxon>
        <taxon>Miridae</taxon>
        <taxon>Mirini</taxon>
        <taxon>Apolygus</taxon>
    </lineage>
</organism>
<dbReference type="Gene3D" id="2.10.220.10">
    <property type="entry name" value="Hormone Receptor, Insulin-like Growth Factor Receptor 1, Chain A, domain 2"/>
    <property type="match status" value="1"/>
</dbReference>
<dbReference type="FunFam" id="1.10.510.10:FF:000528">
    <property type="entry name" value="Tyrosine-protein kinase receptor"/>
    <property type="match status" value="1"/>
</dbReference>
<evidence type="ECO:0000256" key="4">
    <source>
        <dbReference type="ARBA" id="ARBA00022679"/>
    </source>
</evidence>
<dbReference type="InterPro" id="IPR006211">
    <property type="entry name" value="Furin-like_Cys-rich_dom"/>
</dbReference>
<dbReference type="Gene3D" id="3.80.20.20">
    <property type="entry name" value="Receptor L-domain"/>
    <property type="match status" value="2"/>
</dbReference>
<dbReference type="GO" id="GO:0051897">
    <property type="term" value="P:positive regulation of phosphatidylinositol 3-kinase/protein kinase B signal transduction"/>
    <property type="evidence" value="ECO:0007669"/>
    <property type="project" value="TreeGrafter"/>
</dbReference>
<dbReference type="PROSITE" id="PS00107">
    <property type="entry name" value="PROTEIN_KINASE_ATP"/>
    <property type="match status" value="1"/>
</dbReference>
<dbReference type="InterPro" id="IPR001245">
    <property type="entry name" value="Ser-Thr/Tyr_kinase_cat_dom"/>
</dbReference>
<dbReference type="Pfam" id="PF07714">
    <property type="entry name" value="PK_Tyr_Ser-Thr"/>
    <property type="match status" value="1"/>
</dbReference>
<dbReference type="OrthoDB" id="5809444at2759"/>
<dbReference type="SUPFAM" id="SSF52058">
    <property type="entry name" value="L domain-like"/>
    <property type="match status" value="2"/>
</dbReference>
<evidence type="ECO:0000256" key="20">
    <source>
        <dbReference type="ARBA" id="ARBA00051243"/>
    </source>
</evidence>
<evidence type="ECO:0000256" key="11">
    <source>
        <dbReference type="ARBA" id="ARBA00022777"/>
    </source>
</evidence>
<dbReference type="GO" id="GO:0043560">
    <property type="term" value="F:insulin receptor substrate binding"/>
    <property type="evidence" value="ECO:0007669"/>
    <property type="project" value="TreeGrafter"/>
</dbReference>
<keyword evidence="17 22" id="KW-0675">Receptor</keyword>
<dbReference type="InterPro" id="IPR011009">
    <property type="entry name" value="Kinase-like_dom_sf"/>
</dbReference>
<keyword evidence="10 21" id="KW-0547">Nucleotide-binding</keyword>
<comment type="caution">
    <text evidence="27">The sequence shown here is derived from an EMBL/GenBank/DDBJ whole genome shotgun (WGS) entry which is preliminary data.</text>
</comment>
<dbReference type="GO" id="GO:0042593">
    <property type="term" value="P:glucose homeostasis"/>
    <property type="evidence" value="ECO:0007669"/>
    <property type="project" value="TreeGrafter"/>
</dbReference>
<dbReference type="FunFam" id="2.60.40.10:FF:000087">
    <property type="entry name" value="Tyrosine-protein kinase receptor"/>
    <property type="match status" value="1"/>
</dbReference>
<keyword evidence="19" id="KW-0464">Manganese</keyword>
<dbReference type="InterPro" id="IPR020635">
    <property type="entry name" value="Tyr_kinase_cat_dom"/>
</dbReference>
<keyword evidence="6 22" id="KW-0812">Transmembrane</keyword>
<reference evidence="27" key="1">
    <citation type="journal article" date="2021" name="Mol. Ecol. Resour.">
        <title>Apolygus lucorum genome provides insights into omnivorousness and mesophyll feeding.</title>
        <authorList>
            <person name="Liu Y."/>
            <person name="Liu H."/>
            <person name="Wang H."/>
            <person name="Huang T."/>
            <person name="Liu B."/>
            <person name="Yang B."/>
            <person name="Yin L."/>
            <person name="Li B."/>
            <person name="Zhang Y."/>
            <person name="Zhang S."/>
            <person name="Jiang F."/>
            <person name="Zhang X."/>
            <person name="Ren Y."/>
            <person name="Wang B."/>
            <person name="Wang S."/>
            <person name="Lu Y."/>
            <person name="Wu K."/>
            <person name="Fan W."/>
            <person name="Wang G."/>
        </authorList>
    </citation>
    <scope>NUCLEOTIDE SEQUENCE</scope>
    <source>
        <strain evidence="27">12Hb</strain>
    </source>
</reference>
<evidence type="ECO:0000256" key="13">
    <source>
        <dbReference type="ARBA" id="ARBA00022989"/>
    </source>
</evidence>
<dbReference type="GO" id="GO:0005009">
    <property type="term" value="F:insulin receptor activity"/>
    <property type="evidence" value="ECO:0007669"/>
    <property type="project" value="TreeGrafter"/>
</dbReference>
<keyword evidence="3 22" id="KW-0597">Phosphoprotein</keyword>
<keyword evidence="12 21" id="KW-0067">ATP-binding</keyword>
<dbReference type="InterPro" id="IPR013783">
    <property type="entry name" value="Ig-like_fold"/>
</dbReference>
<evidence type="ECO:0000256" key="16">
    <source>
        <dbReference type="ARBA" id="ARBA00023157"/>
    </source>
</evidence>